<accession>A0A246J8B3</accession>
<feature type="repeat" description="TPR" evidence="1">
    <location>
        <begin position="229"/>
        <end position="262"/>
    </location>
</feature>
<dbReference type="InterPro" id="IPR011990">
    <property type="entry name" value="TPR-like_helical_dom_sf"/>
</dbReference>
<dbReference type="EMBL" id="NIOF01000006">
    <property type="protein sequence ID" value="OWQ88739.1"/>
    <property type="molecule type" value="Genomic_DNA"/>
</dbReference>
<dbReference type="Gene3D" id="1.25.40.10">
    <property type="entry name" value="Tetratricopeptide repeat domain"/>
    <property type="match status" value="2"/>
</dbReference>
<dbReference type="PROSITE" id="PS50005">
    <property type="entry name" value="TPR"/>
    <property type="match status" value="1"/>
</dbReference>
<organism evidence="2 3">
    <name type="scientific">Roseateles aquatilis</name>
    <dbReference type="NCBI Taxonomy" id="431061"/>
    <lineage>
        <taxon>Bacteria</taxon>
        <taxon>Pseudomonadati</taxon>
        <taxon>Pseudomonadota</taxon>
        <taxon>Betaproteobacteria</taxon>
        <taxon>Burkholderiales</taxon>
        <taxon>Sphaerotilaceae</taxon>
        <taxon>Roseateles</taxon>
    </lineage>
</organism>
<keyword evidence="3" id="KW-1185">Reference proteome</keyword>
<proteinExistence type="predicted"/>
<dbReference type="Pfam" id="PF13432">
    <property type="entry name" value="TPR_16"/>
    <property type="match status" value="2"/>
</dbReference>
<protein>
    <submittedName>
        <fullName evidence="2">Uncharacterized protein</fullName>
    </submittedName>
</protein>
<dbReference type="OrthoDB" id="5801251at2"/>
<keyword evidence="1" id="KW-0802">TPR repeat</keyword>
<dbReference type="SUPFAM" id="SSF48452">
    <property type="entry name" value="TPR-like"/>
    <property type="match status" value="1"/>
</dbReference>
<dbReference type="AlphaFoldDB" id="A0A246J8B3"/>
<evidence type="ECO:0000313" key="2">
    <source>
        <dbReference type="EMBL" id="OWQ88739.1"/>
    </source>
</evidence>
<evidence type="ECO:0000256" key="1">
    <source>
        <dbReference type="PROSITE-ProRule" id="PRU00339"/>
    </source>
</evidence>
<name>A0A246J8B3_9BURK</name>
<dbReference type="SMART" id="SM00028">
    <property type="entry name" value="TPR"/>
    <property type="match status" value="2"/>
</dbReference>
<dbReference type="Proteomes" id="UP000197468">
    <property type="component" value="Unassembled WGS sequence"/>
</dbReference>
<dbReference type="RefSeq" id="WP_088385625.1">
    <property type="nucleotide sequence ID" value="NZ_NIOF01000006.1"/>
</dbReference>
<dbReference type="InterPro" id="IPR019734">
    <property type="entry name" value="TPR_rpt"/>
</dbReference>
<sequence>MLGAVAALTGCATVYQATPAEQAALIHDDRFQPVRDVIDPDQVMAITPQMREFIRTRVPRNSGITDIRDARNQLLDALYTHGELQLEYDAEETRTAAQAFDAKAGNCLSLAMMTAVFARELGLPVTFRQIYDEEQWSRVGDLQVVSGHVNIALGRRQTDYRVLGDEGASLVVDFLPGAKISTQRAIPLEERTIVAMYMNNRAAELMSQAQLDRAYWWARAAWLHEPRLLASLNTLGVIYRRHGDTALAERAFRAVLQHEPANQQAMSNLAQALRFSGNVAEARQWEEKLAQIQPYPPFKFYDMGILAMKAGDYAKARELFAKEIDRSAYYHEFHFWMAMANLGLGRWDDVRTELTKAEEFSTTAKQRQLYTAKLDTLRAKMLRAKTVVQ</sequence>
<reference evidence="2 3" key="1">
    <citation type="journal article" date="2008" name="Int. J. Syst. Evol. Microbiol.">
        <title>Description of Roseateles aquatilis sp. nov. and Roseateles terrae sp. nov., in the class Betaproteobacteria, and emended description of the genus Roseateles.</title>
        <authorList>
            <person name="Gomila M."/>
            <person name="Bowien B."/>
            <person name="Falsen E."/>
            <person name="Moore E.R."/>
            <person name="Lalucat J."/>
        </authorList>
    </citation>
    <scope>NUCLEOTIDE SEQUENCE [LARGE SCALE GENOMIC DNA]</scope>
    <source>
        <strain evidence="2 3">CCUG 48205</strain>
    </source>
</reference>
<comment type="caution">
    <text evidence="2">The sequence shown here is derived from an EMBL/GenBank/DDBJ whole genome shotgun (WGS) entry which is preliminary data.</text>
</comment>
<gene>
    <name evidence="2" type="ORF">CDN99_14750</name>
</gene>
<evidence type="ECO:0000313" key="3">
    <source>
        <dbReference type="Proteomes" id="UP000197468"/>
    </source>
</evidence>